<organism evidence="7 8">
    <name type="scientific">Gossypium arboreum</name>
    <name type="common">Tree cotton</name>
    <name type="synonym">Gossypium nanking</name>
    <dbReference type="NCBI Taxonomy" id="29729"/>
    <lineage>
        <taxon>Eukaryota</taxon>
        <taxon>Viridiplantae</taxon>
        <taxon>Streptophyta</taxon>
        <taxon>Embryophyta</taxon>
        <taxon>Tracheophyta</taxon>
        <taxon>Spermatophyta</taxon>
        <taxon>Magnoliopsida</taxon>
        <taxon>eudicotyledons</taxon>
        <taxon>Gunneridae</taxon>
        <taxon>Pentapetalae</taxon>
        <taxon>rosids</taxon>
        <taxon>malvids</taxon>
        <taxon>Malvales</taxon>
        <taxon>Malvaceae</taxon>
        <taxon>Malvoideae</taxon>
        <taxon>Gossypium</taxon>
    </lineage>
</organism>
<evidence type="ECO:0000259" key="6">
    <source>
        <dbReference type="PROSITE" id="PS50966"/>
    </source>
</evidence>
<feature type="compositionally biased region" description="Basic and acidic residues" evidence="5">
    <location>
        <begin position="11"/>
        <end position="23"/>
    </location>
</feature>
<evidence type="ECO:0000256" key="4">
    <source>
        <dbReference type="PROSITE-ProRule" id="PRU00325"/>
    </source>
</evidence>
<keyword evidence="2 4" id="KW-0863">Zinc-finger</keyword>
<proteinExistence type="predicted"/>
<sequence>MEYTTPARHSGRYETSTRRDDVHPTTSTGEGTSYIADDGGLDDKSHMDPPREPDPDGELEVGKELSNKDSFLGALKQYSIMNGVNNNVVKSKSKKFEVKCAVQDGVSQYHPKMDSDMIASLILLMVKKDPRTSVSILIANIRSQLSFKQYRDVFVYWKPSVQIDGTFMYGRHIYQLLLVTTQDGGRRILPIAFAITLEESGTHHLPITLVVQETYFYLATLFPKLVASYKGQMQGGPVWCQKVLQEINKAKARANTMHKMCHNRNNLWFLLTDFDRPNQSIIGGQYRVHLRNRTCDCGTFDALSYLCTHVIAACQNLHLDRMRYVDEV</sequence>
<dbReference type="PANTHER" id="PTHR31973:SF195">
    <property type="entry name" value="MUDR FAMILY TRANSPOSASE"/>
    <property type="match status" value="1"/>
</dbReference>
<name>A0ABR0QB79_GOSAR</name>
<keyword evidence="1" id="KW-0479">Metal-binding</keyword>
<feature type="domain" description="SWIM-type" evidence="6">
    <location>
        <begin position="286"/>
        <end position="318"/>
    </location>
</feature>
<feature type="compositionally biased region" description="Basic and acidic residues" evidence="5">
    <location>
        <begin position="41"/>
        <end position="59"/>
    </location>
</feature>
<gene>
    <name evidence="7" type="ORF">PVK06_012366</name>
</gene>
<dbReference type="PROSITE" id="PS50966">
    <property type="entry name" value="ZF_SWIM"/>
    <property type="match status" value="1"/>
</dbReference>
<evidence type="ECO:0000313" key="8">
    <source>
        <dbReference type="Proteomes" id="UP001358586"/>
    </source>
</evidence>
<accession>A0ABR0QB79</accession>
<keyword evidence="8" id="KW-1185">Reference proteome</keyword>
<evidence type="ECO:0000256" key="5">
    <source>
        <dbReference type="SAM" id="MobiDB-lite"/>
    </source>
</evidence>
<dbReference type="SMART" id="SM00575">
    <property type="entry name" value="ZnF_PMZ"/>
    <property type="match status" value="1"/>
</dbReference>
<dbReference type="EMBL" id="JARKNE010000004">
    <property type="protein sequence ID" value="KAK5836574.1"/>
    <property type="molecule type" value="Genomic_DNA"/>
</dbReference>
<protein>
    <recommendedName>
        <fullName evidence="6">SWIM-type domain-containing protein</fullName>
    </recommendedName>
</protein>
<dbReference type="Proteomes" id="UP001358586">
    <property type="component" value="Chromosome 4"/>
</dbReference>
<dbReference type="InterPro" id="IPR006564">
    <property type="entry name" value="Znf_PMZ"/>
</dbReference>
<evidence type="ECO:0000256" key="1">
    <source>
        <dbReference type="ARBA" id="ARBA00022723"/>
    </source>
</evidence>
<reference evidence="7 8" key="1">
    <citation type="submission" date="2023-03" db="EMBL/GenBank/DDBJ databases">
        <title>WGS of Gossypium arboreum.</title>
        <authorList>
            <person name="Yu D."/>
        </authorList>
    </citation>
    <scope>NUCLEOTIDE SEQUENCE [LARGE SCALE GENOMIC DNA]</scope>
    <source>
        <tissue evidence="7">Leaf</tissue>
    </source>
</reference>
<comment type="caution">
    <text evidence="7">The sequence shown here is derived from an EMBL/GenBank/DDBJ whole genome shotgun (WGS) entry which is preliminary data.</text>
</comment>
<keyword evidence="3" id="KW-0862">Zinc</keyword>
<feature type="region of interest" description="Disordered" evidence="5">
    <location>
        <begin position="1"/>
        <end position="59"/>
    </location>
</feature>
<evidence type="ECO:0000256" key="2">
    <source>
        <dbReference type="ARBA" id="ARBA00022771"/>
    </source>
</evidence>
<dbReference type="InterPro" id="IPR007527">
    <property type="entry name" value="Znf_SWIM"/>
</dbReference>
<dbReference type="PANTHER" id="PTHR31973">
    <property type="entry name" value="POLYPROTEIN, PUTATIVE-RELATED"/>
    <property type="match status" value="1"/>
</dbReference>
<evidence type="ECO:0000256" key="3">
    <source>
        <dbReference type="ARBA" id="ARBA00022833"/>
    </source>
</evidence>
<dbReference type="Pfam" id="PF04434">
    <property type="entry name" value="SWIM"/>
    <property type="match status" value="1"/>
</dbReference>
<evidence type="ECO:0000313" key="7">
    <source>
        <dbReference type="EMBL" id="KAK5836574.1"/>
    </source>
</evidence>